<dbReference type="EMBL" id="CM026426">
    <property type="protein sequence ID" value="KAG0571882.1"/>
    <property type="molecule type" value="Genomic_DNA"/>
</dbReference>
<proteinExistence type="predicted"/>
<reference evidence="1" key="1">
    <citation type="submission" date="2020-06" db="EMBL/GenBank/DDBJ databases">
        <title>WGS assembly of Ceratodon purpureus strain R40.</title>
        <authorList>
            <person name="Carey S.B."/>
            <person name="Jenkins J."/>
            <person name="Shu S."/>
            <person name="Lovell J.T."/>
            <person name="Sreedasyam A."/>
            <person name="Maumus F."/>
            <person name="Tiley G.P."/>
            <person name="Fernandez-Pozo N."/>
            <person name="Barry K."/>
            <person name="Chen C."/>
            <person name="Wang M."/>
            <person name="Lipzen A."/>
            <person name="Daum C."/>
            <person name="Saski C.A."/>
            <person name="Payton A.C."/>
            <person name="Mcbreen J.C."/>
            <person name="Conrad R.E."/>
            <person name="Kollar L.M."/>
            <person name="Olsson S."/>
            <person name="Huttunen S."/>
            <person name="Landis J.B."/>
            <person name="Wickett N.J."/>
            <person name="Johnson M.G."/>
            <person name="Rensing S.A."/>
            <person name="Grimwood J."/>
            <person name="Schmutz J."/>
            <person name="Mcdaniel S.F."/>
        </authorList>
    </citation>
    <scope>NUCLEOTIDE SEQUENCE</scope>
    <source>
        <strain evidence="1">R40</strain>
    </source>
</reference>
<name>A0A8T0HM65_CERPU</name>
<dbReference type="AlphaFoldDB" id="A0A8T0HM65"/>
<accession>A0A8T0HM65</accession>
<evidence type="ECO:0000313" key="1">
    <source>
        <dbReference type="EMBL" id="KAG0571882.1"/>
    </source>
</evidence>
<dbReference type="Proteomes" id="UP000822688">
    <property type="component" value="Chromosome V"/>
</dbReference>
<protein>
    <submittedName>
        <fullName evidence="1">Uncharacterized protein</fullName>
    </submittedName>
</protein>
<comment type="caution">
    <text evidence="1">The sequence shown here is derived from an EMBL/GenBank/DDBJ whole genome shotgun (WGS) entry which is preliminary data.</text>
</comment>
<gene>
    <name evidence="1" type="ORF">KC19_VG051100</name>
</gene>
<keyword evidence="2" id="KW-1185">Reference proteome</keyword>
<organism evidence="1 2">
    <name type="scientific">Ceratodon purpureus</name>
    <name type="common">Fire moss</name>
    <name type="synonym">Dicranum purpureum</name>
    <dbReference type="NCBI Taxonomy" id="3225"/>
    <lineage>
        <taxon>Eukaryota</taxon>
        <taxon>Viridiplantae</taxon>
        <taxon>Streptophyta</taxon>
        <taxon>Embryophyta</taxon>
        <taxon>Bryophyta</taxon>
        <taxon>Bryophytina</taxon>
        <taxon>Bryopsida</taxon>
        <taxon>Dicranidae</taxon>
        <taxon>Pseudoditrichales</taxon>
        <taxon>Ditrichaceae</taxon>
        <taxon>Ceratodon</taxon>
    </lineage>
</organism>
<evidence type="ECO:0000313" key="2">
    <source>
        <dbReference type="Proteomes" id="UP000822688"/>
    </source>
</evidence>
<sequence length="113" mass="11903">MSSPALRLLMTFCRRSSKMSSSGTANEDVDGVSERRITGSGAFVVRPEIMSSGSGTVLTGGSSNTSSIWSCIGDGGVYLLMLTGDHSPPFFLVSFSSPQFLPWQSQTVIQSSG</sequence>